<organism evidence="1 2">
    <name type="scientific">Kitasatospora cineracea</name>
    <dbReference type="NCBI Taxonomy" id="88074"/>
    <lineage>
        <taxon>Bacteria</taxon>
        <taxon>Bacillati</taxon>
        <taxon>Actinomycetota</taxon>
        <taxon>Actinomycetes</taxon>
        <taxon>Kitasatosporales</taxon>
        <taxon>Streptomycetaceae</taxon>
        <taxon>Kitasatospora</taxon>
    </lineage>
</organism>
<gene>
    <name evidence="1" type="ORF">EDD39_4935</name>
</gene>
<sequence length="243" mass="25655">MGAVTNGVGVQADRTPGYGGRGAFGRFPELLDEPLFWLGHLCSWARGEGVEEMLFGADYEAAEEFHRGLSGRAEWPVFTVPVAAGRLHVVHRNAEGDVGTDYLLHHPDWDRAELLARDDGHFMGPGLSWPELTAAADNGLPGGSTVDADSRLLLLLPACGDTAVPAEAAGRLAAALRARTAVEEPERLAAALLEGQGPCGPVSWSVVGDGPRISDGRYSFRNPANPFALSADRLVRVAAALAP</sequence>
<accession>A0A8G1UMF9</accession>
<dbReference type="Proteomes" id="UP000267408">
    <property type="component" value="Unassembled WGS sequence"/>
</dbReference>
<dbReference type="EMBL" id="RJVJ01000001">
    <property type="protein sequence ID" value="ROR46651.1"/>
    <property type="molecule type" value="Genomic_DNA"/>
</dbReference>
<comment type="caution">
    <text evidence="1">The sequence shown here is derived from an EMBL/GenBank/DDBJ whole genome shotgun (WGS) entry which is preliminary data.</text>
</comment>
<dbReference type="AlphaFoldDB" id="A0A8G1UMF9"/>
<reference evidence="1 2" key="1">
    <citation type="submission" date="2018-11" db="EMBL/GenBank/DDBJ databases">
        <title>Sequencing the genomes of 1000 actinobacteria strains.</title>
        <authorList>
            <person name="Klenk H.-P."/>
        </authorList>
    </citation>
    <scope>NUCLEOTIDE SEQUENCE [LARGE SCALE GENOMIC DNA]</scope>
    <source>
        <strain evidence="1 2">DSM 44780</strain>
    </source>
</reference>
<evidence type="ECO:0000313" key="1">
    <source>
        <dbReference type="EMBL" id="ROR46651.1"/>
    </source>
</evidence>
<protein>
    <submittedName>
        <fullName evidence="1">Uncharacterized protein</fullName>
    </submittedName>
</protein>
<proteinExistence type="predicted"/>
<name>A0A8G1UMF9_9ACTN</name>
<evidence type="ECO:0000313" key="2">
    <source>
        <dbReference type="Proteomes" id="UP000267408"/>
    </source>
</evidence>